<gene>
    <name evidence="5" type="ORF">E1286_08120</name>
</gene>
<proteinExistence type="predicted"/>
<organism evidence="5 6">
    <name type="scientific">Nonomuraea terrae</name>
    <dbReference type="NCBI Taxonomy" id="2530383"/>
    <lineage>
        <taxon>Bacteria</taxon>
        <taxon>Bacillati</taxon>
        <taxon>Actinomycetota</taxon>
        <taxon>Actinomycetes</taxon>
        <taxon>Streptosporangiales</taxon>
        <taxon>Streptosporangiaceae</taxon>
        <taxon>Nonomuraea</taxon>
    </lineage>
</organism>
<dbReference type="EMBL" id="SMKQ01000014">
    <property type="protein sequence ID" value="TDD53010.1"/>
    <property type="molecule type" value="Genomic_DNA"/>
</dbReference>
<dbReference type="InterPro" id="IPR011109">
    <property type="entry name" value="DNA_bind_recombinase_dom"/>
</dbReference>
<dbReference type="Pfam" id="PF07508">
    <property type="entry name" value="Recombinase"/>
    <property type="match status" value="1"/>
</dbReference>
<feature type="region of interest" description="Disordered" evidence="3">
    <location>
        <begin position="452"/>
        <end position="478"/>
    </location>
</feature>
<feature type="domain" description="Resolvase/invertase-type recombinase catalytic" evidence="4">
    <location>
        <begin position="4"/>
        <end position="149"/>
    </location>
</feature>
<dbReference type="InterPro" id="IPR050639">
    <property type="entry name" value="SSR_resolvase"/>
</dbReference>
<comment type="caution">
    <text evidence="5">The sequence shown here is derived from an EMBL/GenBank/DDBJ whole genome shotgun (WGS) entry which is preliminary data.</text>
</comment>
<evidence type="ECO:0000313" key="6">
    <source>
        <dbReference type="Proteomes" id="UP000295302"/>
    </source>
</evidence>
<dbReference type="SMART" id="SM00857">
    <property type="entry name" value="Resolvase"/>
    <property type="match status" value="1"/>
</dbReference>
<sequence length="643" mass="72158">MIPAIGYIRVSMMLEEKISPDIQRTAITELARRRGYRIIEWVEDLDVSGRTFQRKIMKVIADVEDGTAKAILVWKYSRFGRNRTGNQLNLARVEKAGGELVSATEEIDARTAVGKLTRGVLFELAAFESDRAGEQWGEAFQNRLARGLPPLGNQQFGYIRRGRIRHPLYHDRTLAAPEDGPERYEPDHASGMARILADCYDRWIADRNFSTLADWANARGARTTTGAKFRPGEMTRMMDRGFAAGLICVHHRDCRCAKPSTCRNKEYHPGAHEAVISMETWETYKRLRKITSALPPRARRAVYPCTKLLRCGYCTHTYYPQKVHHAPKQGATWDVLAEEVGVSRRTIAYLLAWMRDQQLLVTIVTGSTRRTRAGNLWGLLDDGLGNLAAEYALTIPDELLPDDVAELEADDPEEEEIPWPCETVTERATFSHVSGHVEQDCTPAVQGFSWGGSFPNAGARDSSETTGPSCSWPRHATPGSKREQVAACERLRQEHSLTLGILSAKDLRSLLRHLFVAGFTVADVEHALNRMPDGRHWGDIDPGRLAGTVERKRGMRARIRHRVGLWVDADGTPLVRSASQQAEEAEIAMWREQERRLVAAWGVHDPEPVDQVAPVVQLAERRTPPAEYLAARAALRARLREGA</sequence>
<evidence type="ECO:0000256" key="1">
    <source>
        <dbReference type="ARBA" id="ARBA00023125"/>
    </source>
</evidence>
<dbReference type="PANTHER" id="PTHR30461:SF2">
    <property type="entry name" value="SERINE RECOMBINASE PINE-RELATED"/>
    <property type="match status" value="1"/>
</dbReference>
<dbReference type="InterPro" id="IPR038109">
    <property type="entry name" value="DNA_bind_recomb_sf"/>
</dbReference>
<dbReference type="Pfam" id="PF00239">
    <property type="entry name" value="Resolvase"/>
    <property type="match status" value="1"/>
</dbReference>
<dbReference type="Proteomes" id="UP000295302">
    <property type="component" value="Unassembled WGS sequence"/>
</dbReference>
<accession>A0A4R4Z639</accession>
<evidence type="ECO:0000259" key="4">
    <source>
        <dbReference type="SMART" id="SM00857"/>
    </source>
</evidence>
<keyword evidence="2" id="KW-0233">DNA recombination</keyword>
<dbReference type="SUPFAM" id="SSF53041">
    <property type="entry name" value="Resolvase-like"/>
    <property type="match status" value="1"/>
</dbReference>
<dbReference type="GO" id="GO:0003677">
    <property type="term" value="F:DNA binding"/>
    <property type="evidence" value="ECO:0007669"/>
    <property type="project" value="UniProtKB-KW"/>
</dbReference>
<keyword evidence="1" id="KW-0238">DNA-binding</keyword>
<dbReference type="PANTHER" id="PTHR30461">
    <property type="entry name" value="DNA-INVERTASE FROM LAMBDOID PROPHAGE"/>
    <property type="match status" value="1"/>
</dbReference>
<protein>
    <submittedName>
        <fullName evidence="5">Recombinase family protein</fullName>
    </submittedName>
</protein>
<reference evidence="5 6" key="1">
    <citation type="submission" date="2019-03" db="EMBL/GenBank/DDBJ databases">
        <title>Draft genome sequences of novel Actinobacteria.</title>
        <authorList>
            <person name="Sahin N."/>
            <person name="Ay H."/>
            <person name="Saygin H."/>
        </authorList>
    </citation>
    <scope>NUCLEOTIDE SEQUENCE [LARGE SCALE GENOMIC DNA]</scope>
    <source>
        <strain evidence="5 6">CH32</strain>
    </source>
</reference>
<name>A0A4R4Z639_9ACTN</name>
<dbReference type="Gene3D" id="3.90.1750.20">
    <property type="entry name" value="Putative Large Serine Recombinase, Chain B, Domain 2"/>
    <property type="match status" value="1"/>
</dbReference>
<dbReference type="InterPro" id="IPR036162">
    <property type="entry name" value="Resolvase-like_N_sf"/>
</dbReference>
<dbReference type="Gene3D" id="3.40.50.1390">
    <property type="entry name" value="Resolvase, N-terminal catalytic domain"/>
    <property type="match status" value="1"/>
</dbReference>
<keyword evidence="6" id="KW-1185">Reference proteome</keyword>
<evidence type="ECO:0000256" key="3">
    <source>
        <dbReference type="SAM" id="MobiDB-lite"/>
    </source>
</evidence>
<dbReference type="AlphaFoldDB" id="A0A4R4Z639"/>
<dbReference type="CDD" id="cd00338">
    <property type="entry name" value="Ser_Recombinase"/>
    <property type="match status" value="1"/>
</dbReference>
<evidence type="ECO:0000313" key="5">
    <source>
        <dbReference type="EMBL" id="TDD53010.1"/>
    </source>
</evidence>
<evidence type="ECO:0000256" key="2">
    <source>
        <dbReference type="ARBA" id="ARBA00023172"/>
    </source>
</evidence>
<dbReference type="InterPro" id="IPR006119">
    <property type="entry name" value="Resolv_N"/>
</dbReference>
<dbReference type="GO" id="GO:0000150">
    <property type="term" value="F:DNA strand exchange activity"/>
    <property type="evidence" value="ECO:0007669"/>
    <property type="project" value="InterPro"/>
</dbReference>